<name>A0ABS9S562_9GAMM</name>
<protein>
    <submittedName>
        <fullName evidence="7">LysE family transporter</fullName>
    </submittedName>
</protein>
<feature type="transmembrane region" description="Helical" evidence="6">
    <location>
        <begin position="183"/>
        <end position="205"/>
    </location>
</feature>
<evidence type="ECO:0000313" key="8">
    <source>
        <dbReference type="Proteomes" id="UP001320609"/>
    </source>
</evidence>
<dbReference type="Proteomes" id="UP001320609">
    <property type="component" value="Unassembled WGS sequence"/>
</dbReference>
<feature type="transmembrane region" description="Helical" evidence="6">
    <location>
        <begin position="37"/>
        <end position="59"/>
    </location>
</feature>
<keyword evidence="3 6" id="KW-0812">Transmembrane</keyword>
<evidence type="ECO:0000256" key="6">
    <source>
        <dbReference type="SAM" id="Phobius"/>
    </source>
</evidence>
<evidence type="ECO:0000256" key="3">
    <source>
        <dbReference type="ARBA" id="ARBA00022692"/>
    </source>
</evidence>
<keyword evidence="2" id="KW-1003">Cell membrane</keyword>
<keyword evidence="4 6" id="KW-1133">Transmembrane helix</keyword>
<dbReference type="EMBL" id="JAKVTW010000003">
    <property type="protein sequence ID" value="MCH4811174.1"/>
    <property type="molecule type" value="Genomic_DNA"/>
</dbReference>
<organism evidence="7 8">
    <name type="scientific">Vreelandella neptunia</name>
    <dbReference type="NCBI Taxonomy" id="115551"/>
    <lineage>
        <taxon>Bacteria</taxon>
        <taxon>Pseudomonadati</taxon>
        <taxon>Pseudomonadota</taxon>
        <taxon>Gammaproteobacteria</taxon>
        <taxon>Oceanospirillales</taxon>
        <taxon>Halomonadaceae</taxon>
        <taxon>Vreelandella</taxon>
    </lineage>
</organism>
<evidence type="ECO:0000256" key="2">
    <source>
        <dbReference type="ARBA" id="ARBA00022475"/>
    </source>
</evidence>
<gene>
    <name evidence="7" type="ORF">MLE19_07525</name>
</gene>
<evidence type="ECO:0000256" key="5">
    <source>
        <dbReference type="ARBA" id="ARBA00023136"/>
    </source>
</evidence>
<comment type="subcellular location">
    <subcellularLocation>
        <location evidence="1">Cell membrane</location>
        <topology evidence="1">Multi-pass membrane protein</topology>
    </subcellularLocation>
</comment>
<keyword evidence="5 6" id="KW-0472">Membrane</keyword>
<feature type="transmembrane region" description="Helical" evidence="6">
    <location>
        <begin position="149"/>
        <end position="171"/>
    </location>
</feature>
<evidence type="ECO:0000313" key="7">
    <source>
        <dbReference type="EMBL" id="MCH4811174.1"/>
    </source>
</evidence>
<evidence type="ECO:0000256" key="1">
    <source>
        <dbReference type="ARBA" id="ARBA00004651"/>
    </source>
</evidence>
<evidence type="ECO:0000256" key="4">
    <source>
        <dbReference type="ARBA" id="ARBA00022989"/>
    </source>
</evidence>
<dbReference type="PANTHER" id="PTHR30086:SF20">
    <property type="entry name" value="ARGININE EXPORTER PROTEIN ARGO-RELATED"/>
    <property type="match status" value="1"/>
</dbReference>
<sequence>MLGIVAYALGAMYSPGPVNLLGLNVGINGQAKKSVGFCLGVGTAMLAYLLLLGWAGAAWINDETLVVVSALGCGYIIYLASKIARSSTDLSTNLNTDVNKHDNTPRLLNFRNGLVMQLLNPKAMVATLPITTLQFPAAGIQWFSMVVWAFGLAMLAAGAPGSYIVIGSLIGNRIKSPRIVQGFNWLMAGLLLAVALSIGIEHVWVPLTAQS</sequence>
<reference evidence="7 8" key="1">
    <citation type="submission" date="2022-03" db="EMBL/GenBank/DDBJ databases">
        <title>Genomic signatures underlying metal tolerance in selected Arctic bacterial isolates.</title>
        <authorList>
            <person name="Thomas F.A."/>
            <person name="Venkatachalam S."/>
            <person name="Krishnan K.P."/>
        </authorList>
    </citation>
    <scope>NUCLEOTIDE SEQUENCE [LARGE SCALE GENOMIC DNA]</scope>
    <source>
        <strain evidence="7 8">HM116</strain>
    </source>
</reference>
<feature type="transmembrane region" description="Helical" evidence="6">
    <location>
        <begin position="123"/>
        <end position="143"/>
    </location>
</feature>
<comment type="caution">
    <text evidence="7">The sequence shown here is derived from an EMBL/GenBank/DDBJ whole genome shotgun (WGS) entry which is preliminary data.</text>
</comment>
<dbReference type="PANTHER" id="PTHR30086">
    <property type="entry name" value="ARGININE EXPORTER PROTEIN ARGO"/>
    <property type="match status" value="1"/>
</dbReference>
<feature type="transmembrane region" description="Helical" evidence="6">
    <location>
        <begin position="65"/>
        <end position="81"/>
    </location>
</feature>
<accession>A0ABS9S562</accession>
<dbReference type="Pfam" id="PF01810">
    <property type="entry name" value="LysE"/>
    <property type="match status" value="1"/>
</dbReference>
<dbReference type="InterPro" id="IPR001123">
    <property type="entry name" value="LeuE-type"/>
</dbReference>
<proteinExistence type="predicted"/>
<feature type="transmembrane region" description="Helical" evidence="6">
    <location>
        <begin position="6"/>
        <end position="25"/>
    </location>
</feature>
<keyword evidence="8" id="KW-1185">Reference proteome</keyword>
<dbReference type="RefSeq" id="WP_240717564.1">
    <property type="nucleotide sequence ID" value="NZ_JAKVTW010000003.1"/>
</dbReference>